<evidence type="ECO:0000313" key="1">
    <source>
        <dbReference type="EMBL" id="KAA1129529.1"/>
    </source>
</evidence>
<sequence length="146" mass="16159">MYPINYGTSTDARKFRLIGQSDQNPNSCLMCVKDKESEENNKTVMHTPRVQTAVVLTGLFRRARRHLPGRPTHGLSPRRLASRLGADYKKQASFLAGIVCAVVHEDVFKATHPAALRTSLCIHDVVSLFGNTVLMTWVKVTAGPGR</sequence>
<dbReference type="EMBL" id="VDEP01000136">
    <property type="protein sequence ID" value="KAA1129529.1"/>
    <property type="molecule type" value="Genomic_DNA"/>
</dbReference>
<name>A0A5B0RWH5_PUCGR</name>
<dbReference type="AlphaFoldDB" id="A0A5B0RWH5"/>
<evidence type="ECO:0000313" key="2">
    <source>
        <dbReference type="Proteomes" id="UP000325313"/>
    </source>
</evidence>
<protein>
    <submittedName>
        <fullName evidence="1">Uncharacterized protein</fullName>
    </submittedName>
</protein>
<reference evidence="1 2" key="1">
    <citation type="submission" date="2019-05" db="EMBL/GenBank/DDBJ databases">
        <title>Emergence of the Ug99 lineage of the wheat stem rust pathogen through somatic hybridization.</title>
        <authorList>
            <person name="Li F."/>
            <person name="Upadhyaya N.M."/>
            <person name="Sperschneider J."/>
            <person name="Matny O."/>
            <person name="Nguyen-Phuc H."/>
            <person name="Mago R."/>
            <person name="Raley C."/>
            <person name="Miller M.E."/>
            <person name="Silverstein K.A.T."/>
            <person name="Henningsen E."/>
            <person name="Hirsch C.D."/>
            <person name="Visser B."/>
            <person name="Pretorius Z.A."/>
            <person name="Steffenson B.J."/>
            <person name="Schwessinger B."/>
            <person name="Dodds P.N."/>
            <person name="Figueroa M."/>
        </authorList>
    </citation>
    <scope>NUCLEOTIDE SEQUENCE [LARGE SCALE GENOMIC DNA]</scope>
    <source>
        <strain evidence="1 2">Ug99</strain>
    </source>
</reference>
<proteinExistence type="predicted"/>
<dbReference type="Proteomes" id="UP000325313">
    <property type="component" value="Unassembled WGS sequence"/>
</dbReference>
<organism evidence="1 2">
    <name type="scientific">Puccinia graminis f. sp. tritici</name>
    <dbReference type="NCBI Taxonomy" id="56615"/>
    <lineage>
        <taxon>Eukaryota</taxon>
        <taxon>Fungi</taxon>
        <taxon>Dikarya</taxon>
        <taxon>Basidiomycota</taxon>
        <taxon>Pucciniomycotina</taxon>
        <taxon>Pucciniomycetes</taxon>
        <taxon>Pucciniales</taxon>
        <taxon>Pucciniaceae</taxon>
        <taxon>Puccinia</taxon>
    </lineage>
</organism>
<comment type="caution">
    <text evidence="1">The sequence shown here is derived from an EMBL/GenBank/DDBJ whole genome shotgun (WGS) entry which is preliminary data.</text>
</comment>
<gene>
    <name evidence="1" type="ORF">PGTUg99_026334</name>
</gene>
<accession>A0A5B0RWH5</accession>